<reference evidence="1 2" key="1">
    <citation type="submission" date="2023-08" db="EMBL/GenBank/DDBJ databases">
        <title>Genome sequence of Thermaerobacter compostii strain Ins1, a spore-forming filamentous bacterium isolated from a deep geothermal reservoir.</title>
        <authorList>
            <person name="Bregnard D."/>
            <person name="Gonzalez D."/>
            <person name="Junier P."/>
        </authorList>
    </citation>
    <scope>NUCLEOTIDE SEQUENCE [LARGE SCALE GENOMIC DNA]</scope>
    <source>
        <strain evidence="1 2">Ins1</strain>
    </source>
</reference>
<accession>A0ABZ0QSR0</accession>
<dbReference type="Proteomes" id="UP001304683">
    <property type="component" value="Chromosome"/>
</dbReference>
<proteinExistence type="predicted"/>
<name>A0ABZ0QSR0_9FIRM</name>
<dbReference type="InterPro" id="IPR024479">
    <property type="entry name" value="DUF3866"/>
</dbReference>
<dbReference type="EMBL" id="CP132508">
    <property type="protein sequence ID" value="WPD20123.1"/>
    <property type="molecule type" value="Genomic_DNA"/>
</dbReference>
<sequence>MLHARWGRVERVLAVAGGRQELLVQVDGEWRRAVAYPDLVGTAAPGDRVWLNTTAVDLGLGTGGWDLVIAIPGRRPPPGRGEAMKLRYTPLQVRVPAAEEALAPLPAGLAGMPVVAVELHSQLAPVLAGWRWAGGGPAAAYVMTDGGALPAAVSRLVARLRARGWVQRVITAGQAFGGDDEAVHLASALLVARARGAAMAVVGMGPGILGTGEPLGHSGVDQAWALTLAHALGGRPVLVPRLSTADRRPRHRGLSHHTAGVMGVLAVPAWLALPRPLPEAAADALGRLAAAATVLPVEVSTAAAWRWWCREGPETASMGRGAEDDPPLFQAALAAGILAAVLASRPTAPGEG</sequence>
<protein>
    <submittedName>
        <fullName evidence="1">DUF3866 family protein</fullName>
    </submittedName>
</protein>
<keyword evidence="2" id="KW-1185">Reference proteome</keyword>
<dbReference type="RefSeq" id="WP_318751510.1">
    <property type="nucleotide sequence ID" value="NZ_CP132508.1"/>
</dbReference>
<evidence type="ECO:0000313" key="2">
    <source>
        <dbReference type="Proteomes" id="UP001304683"/>
    </source>
</evidence>
<dbReference type="Pfam" id="PF12982">
    <property type="entry name" value="DUF3866"/>
    <property type="match status" value="1"/>
</dbReference>
<evidence type="ECO:0000313" key="1">
    <source>
        <dbReference type="EMBL" id="WPD20123.1"/>
    </source>
</evidence>
<organism evidence="1 2">
    <name type="scientific">Thermaerobacter composti</name>
    <dbReference type="NCBI Taxonomy" id="554949"/>
    <lineage>
        <taxon>Bacteria</taxon>
        <taxon>Bacillati</taxon>
        <taxon>Bacillota</taxon>
        <taxon>Clostridia</taxon>
        <taxon>Eubacteriales</taxon>
        <taxon>Clostridiales Family XVII. Incertae Sedis</taxon>
        <taxon>Thermaerobacter</taxon>
    </lineage>
</organism>
<gene>
    <name evidence="1" type="ORF">Q5761_05685</name>
</gene>